<dbReference type="Proteomes" id="UP001596044">
    <property type="component" value="Unassembled WGS sequence"/>
</dbReference>
<proteinExistence type="predicted"/>
<gene>
    <name evidence="1" type="ORF">ACFPOG_17725</name>
</gene>
<organism evidence="1 2">
    <name type="scientific">Paenibacillus aestuarii</name>
    <dbReference type="NCBI Taxonomy" id="516965"/>
    <lineage>
        <taxon>Bacteria</taxon>
        <taxon>Bacillati</taxon>
        <taxon>Bacillota</taxon>
        <taxon>Bacilli</taxon>
        <taxon>Bacillales</taxon>
        <taxon>Paenibacillaceae</taxon>
        <taxon>Paenibacillus</taxon>
    </lineage>
</organism>
<reference evidence="2" key="1">
    <citation type="journal article" date="2019" name="Int. J. Syst. Evol. Microbiol.">
        <title>The Global Catalogue of Microorganisms (GCM) 10K type strain sequencing project: providing services to taxonomists for standard genome sequencing and annotation.</title>
        <authorList>
            <consortium name="The Broad Institute Genomics Platform"/>
            <consortium name="The Broad Institute Genome Sequencing Center for Infectious Disease"/>
            <person name="Wu L."/>
            <person name="Ma J."/>
        </authorList>
    </citation>
    <scope>NUCLEOTIDE SEQUENCE [LARGE SCALE GENOMIC DNA]</scope>
    <source>
        <strain evidence="2">KACC 11904</strain>
    </source>
</reference>
<dbReference type="InterPro" id="IPR023346">
    <property type="entry name" value="Lysozyme-like_dom_sf"/>
</dbReference>
<dbReference type="EMBL" id="JBHSMJ010000025">
    <property type="protein sequence ID" value="MFC5450091.1"/>
    <property type="molecule type" value="Genomic_DNA"/>
</dbReference>
<dbReference type="RefSeq" id="WP_270885393.1">
    <property type="nucleotide sequence ID" value="NZ_JAQFVF010000089.1"/>
</dbReference>
<accession>A0ABW0KC65</accession>
<comment type="caution">
    <text evidence="1">The sequence shown here is derived from an EMBL/GenBank/DDBJ whole genome shotgun (WGS) entry which is preliminary data.</text>
</comment>
<protein>
    <submittedName>
        <fullName evidence="1">Uncharacterized protein</fullName>
    </submittedName>
</protein>
<dbReference type="SUPFAM" id="SSF53955">
    <property type="entry name" value="Lysozyme-like"/>
    <property type="match status" value="1"/>
</dbReference>
<evidence type="ECO:0000313" key="2">
    <source>
        <dbReference type="Proteomes" id="UP001596044"/>
    </source>
</evidence>
<evidence type="ECO:0000313" key="1">
    <source>
        <dbReference type="EMBL" id="MFC5450091.1"/>
    </source>
</evidence>
<keyword evidence="2" id="KW-1185">Reference proteome</keyword>
<name>A0ABW0KC65_9BACL</name>
<sequence length="141" mass="15749">MQGVAYVAEKYPWSSAGFWWANAGMNALIDGGATVEQATRRVNGGINGLEDRQALYARWIDQNKEDEEEMMKLEDRGWQQVYNILGAAFNSGKIEWTWCQKAIDRTLTAGEYTHVLAVINAREKGINVDAENPAGVAPNKR</sequence>